<reference evidence="1 2" key="1">
    <citation type="submission" date="2016-11" db="EMBL/GenBank/DDBJ databases">
        <authorList>
            <person name="Jaros S."/>
            <person name="Januszkiewicz K."/>
            <person name="Wedrychowicz H."/>
        </authorList>
    </citation>
    <scope>NUCLEOTIDE SEQUENCE [LARGE SCALE GENOMIC DNA]</scope>
    <source>
        <strain evidence="1 2">DSM 784</strain>
    </source>
</reference>
<name>A0A1K1SAW2_9BACT</name>
<organism evidence="1 2">
    <name type="scientific">Chitinophaga sancti</name>
    <dbReference type="NCBI Taxonomy" id="1004"/>
    <lineage>
        <taxon>Bacteria</taxon>
        <taxon>Pseudomonadati</taxon>
        <taxon>Bacteroidota</taxon>
        <taxon>Chitinophagia</taxon>
        <taxon>Chitinophagales</taxon>
        <taxon>Chitinophagaceae</taxon>
        <taxon>Chitinophaga</taxon>
    </lineage>
</organism>
<dbReference type="STRING" id="1004.SAMN05661012_05085"/>
<protein>
    <submittedName>
        <fullName evidence="1">Uncharacterized protein</fullName>
    </submittedName>
</protein>
<accession>A0A1K1SAW2</accession>
<dbReference type="Proteomes" id="UP000183788">
    <property type="component" value="Unassembled WGS sequence"/>
</dbReference>
<dbReference type="AlphaFoldDB" id="A0A1K1SAW2"/>
<evidence type="ECO:0000313" key="2">
    <source>
        <dbReference type="Proteomes" id="UP000183788"/>
    </source>
</evidence>
<sequence length="101" mass="12252">MFIYNTSRKTDSKFKWKNILNLQYEQGKNLRVHPARHGSYQRMVYYSLPECFYYFTILQLNGYRYSSPLFARTAAIIEKIRLMMKTILFRPLNALKWNPDE</sequence>
<dbReference type="EMBL" id="FPIZ01000020">
    <property type="protein sequence ID" value="SFW81504.1"/>
    <property type="molecule type" value="Genomic_DNA"/>
</dbReference>
<gene>
    <name evidence="1" type="ORF">SAMN05661012_05085</name>
</gene>
<proteinExistence type="predicted"/>
<evidence type="ECO:0000313" key="1">
    <source>
        <dbReference type="EMBL" id="SFW81504.1"/>
    </source>
</evidence>